<dbReference type="InterPro" id="IPR036861">
    <property type="entry name" value="Endochitinase-like_sf"/>
</dbReference>
<gene>
    <name evidence="8" type="ORF">SLS63_014121</name>
</gene>
<dbReference type="EC" id="3.2.1.14" evidence="2"/>
<feature type="signal peptide" evidence="5">
    <location>
        <begin position="1"/>
        <end position="21"/>
    </location>
</feature>
<dbReference type="Pfam" id="PF00704">
    <property type="entry name" value="Glyco_hydro_18"/>
    <property type="match status" value="1"/>
</dbReference>
<protein>
    <recommendedName>
        <fullName evidence="2">chitinase</fullName>
        <ecNumber evidence="2">3.2.1.14</ecNumber>
    </recommendedName>
</protein>
<accession>A0ABR1NKP5</accession>
<dbReference type="SMART" id="SM00636">
    <property type="entry name" value="Glyco_18"/>
    <property type="match status" value="1"/>
</dbReference>
<evidence type="ECO:0000259" key="6">
    <source>
        <dbReference type="PROSITE" id="PS50941"/>
    </source>
</evidence>
<evidence type="ECO:0000313" key="9">
    <source>
        <dbReference type="Proteomes" id="UP001430848"/>
    </source>
</evidence>
<keyword evidence="5" id="KW-0732">Signal</keyword>
<dbReference type="SMART" id="SM00270">
    <property type="entry name" value="ChtBD1"/>
    <property type="match status" value="1"/>
</dbReference>
<dbReference type="InterPro" id="IPR001002">
    <property type="entry name" value="Chitin-bd_1"/>
</dbReference>
<keyword evidence="3 4" id="KW-0147">Chitin-binding</keyword>
<dbReference type="Pfam" id="PF00187">
    <property type="entry name" value="Chitin_bind_1"/>
    <property type="match status" value="1"/>
</dbReference>
<dbReference type="SUPFAM" id="SSF51445">
    <property type="entry name" value="(Trans)glycosidases"/>
    <property type="match status" value="1"/>
</dbReference>
<dbReference type="InterPro" id="IPR029070">
    <property type="entry name" value="Chitinase_insertion_sf"/>
</dbReference>
<name>A0ABR1NKP5_DIAER</name>
<comment type="caution">
    <text evidence="8">The sequence shown here is derived from an EMBL/GenBank/DDBJ whole genome shotgun (WGS) entry which is preliminary data.</text>
</comment>
<feature type="chain" id="PRO_5046576408" description="chitinase" evidence="5">
    <location>
        <begin position="22"/>
        <end position="1237"/>
    </location>
</feature>
<feature type="disulfide bond" evidence="4">
    <location>
        <begin position="79"/>
        <end position="91"/>
    </location>
</feature>
<evidence type="ECO:0000256" key="4">
    <source>
        <dbReference type="PROSITE-ProRule" id="PRU00261"/>
    </source>
</evidence>
<dbReference type="InterPro" id="IPR011583">
    <property type="entry name" value="Chitinase_II/V-like_cat"/>
</dbReference>
<dbReference type="Gene3D" id="3.30.60.10">
    <property type="entry name" value="Endochitinase-like"/>
    <property type="match status" value="1"/>
</dbReference>
<evidence type="ECO:0000259" key="7">
    <source>
        <dbReference type="PROSITE" id="PS51910"/>
    </source>
</evidence>
<dbReference type="SUPFAM" id="SSF57016">
    <property type="entry name" value="Plant lectins/antimicrobial peptides"/>
    <property type="match status" value="1"/>
</dbReference>
<dbReference type="InterPro" id="IPR001223">
    <property type="entry name" value="Glyco_hydro18_cat"/>
</dbReference>
<dbReference type="InterPro" id="IPR017853">
    <property type="entry name" value="GH"/>
</dbReference>
<feature type="domain" description="GH18" evidence="7">
    <location>
        <begin position="116"/>
        <end position="475"/>
    </location>
</feature>
<organism evidence="8 9">
    <name type="scientific">Diaporthe eres</name>
    <name type="common">Phomopsis oblonga</name>
    <dbReference type="NCBI Taxonomy" id="83184"/>
    <lineage>
        <taxon>Eukaryota</taxon>
        <taxon>Fungi</taxon>
        <taxon>Dikarya</taxon>
        <taxon>Ascomycota</taxon>
        <taxon>Pezizomycotina</taxon>
        <taxon>Sordariomycetes</taxon>
        <taxon>Sordariomycetidae</taxon>
        <taxon>Diaporthales</taxon>
        <taxon>Diaporthaceae</taxon>
        <taxon>Diaporthe</taxon>
        <taxon>Diaporthe eres species complex</taxon>
    </lineage>
</organism>
<dbReference type="CDD" id="cd00035">
    <property type="entry name" value="ChtBD1"/>
    <property type="match status" value="1"/>
</dbReference>
<sequence>MRTFTAIGFLVGLATLPFSAADTYCDASTACEVGCCGVNNVCGTGPDYCSDEKCINSCTYKAECNPGDWDEVYFNASSCPLNVCCSKYGFCGTTELFCGDDSVTRPSCDVDSQSITRVIGYYASGGASRTCDGMIPQSFPQGVYSHINFAFGSIDPDTFKVGPATDADEALYPALRALQTRDLGQELWLSIGGWTFSDANQPTATTFSDLVNADITYQNVFFASLTLYMMTWGFTGVDIDWEYPAADDRNGREADYANLPVFLANLKDALDEYKYGLSLTLPTSYWYLQHFDLAAIEPSVDWFNYMSYDLHGTWDIGSEWTGAYLNAHTNLTEIETALDLLWRNDIPSSKVNLGLAFYGRSFTLASASCSEPGCAYLSAGDAGSCSGEAGILLSSEIKSIISNNDLTPTLYEDAAIKTITWGGDQWVSFDDQETFKIKADFAKSQCLGGVLVWSVDYDDGNSTYSEGLAAALGNELNVDTDTGLTLSMAATSSKDTTLETQNQYCRWSNCGETCGTGFTSIVRDDKTSQLMLDSTECPPGESQTQTLCCPTSSEVPTCRWRGFHNNGKCKGGCNDDEAEVGTISAGCSSGYQSACCTITESTTPWSKCQWTDSCYDDETCPSDYPNYVAQSRDGWGGRPSCSNGAKHKNYCCSGDAVPDAFTNCAWDGFEVAFTNEAYCSDACPSGSIRIAEQSISTLWGADKTAHTDGCLYGNEAYCCSGAKTSSSTSPRSTSGTIVYADETAEEFDAYLQKYLASPVCPAEWEAEYDADISLVVRDLAEQDLGAASNTQTRNDTITTIQRRPANPLSLLTHRATDESITLTFLLPLISTWITSRYPREDLTEIWNTRIEEAGLGSDGANASVLTDTLYGDSWSGYPTYSPDTLIADVLCNIADSSEALLNMQTATEGLCVDYGEGAEDDDDDGDTSSEWKREETALSVRNLEPLTMAARSANGVLPSIAAVLTGIMNGGLSLHYLRWLAPEGDQVILEMAYWIGSTVGVAPGGTGTNSPRYTYGDNSHFISTTPDRWVVMHLHIPIDQYTFRGNTQGWYPGVTTVTMYHSQGYVRPSAVTRGASPDYRAEYRYSPNYASGSMNTGATAGFNDRAQALSCDMRGGGSGVQARWFIGYDNADNINALNAASGVRARPTELAALLNRFGIWFRGSRAAAGSGNAFSEANLAYLFPNLAAVRTATATGRTPPRGTHNYQDDYAPQAGAFDYNWMPDGTSTPPDLSGADA</sequence>
<comment type="similarity">
    <text evidence="1">Belongs to the glycosyl hydrolase 18 family. Chitinase class V subfamily.</text>
</comment>
<dbReference type="EMBL" id="JAKNSF020000238">
    <property type="protein sequence ID" value="KAK7705467.1"/>
    <property type="molecule type" value="Genomic_DNA"/>
</dbReference>
<keyword evidence="9" id="KW-1185">Reference proteome</keyword>
<evidence type="ECO:0000313" key="8">
    <source>
        <dbReference type="EMBL" id="KAK7705467.1"/>
    </source>
</evidence>
<dbReference type="PROSITE" id="PS00026">
    <property type="entry name" value="CHIT_BIND_I_1"/>
    <property type="match status" value="1"/>
</dbReference>
<dbReference type="Gene3D" id="3.10.50.10">
    <property type="match status" value="1"/>
</dbReference>
<dbReference type="InterPro" id="IPR050314">
    <property type="entry name" value="Glycosyl_Hydrlase_18"/>
</dbReference>
<dbReference type="PROSITE" id="PS50941">
    <property type="entry name" value="CHIT_BIND_I_2"/>
    <property type="match status" value="1"/>
</dbReference>
<dbReference type="Proteomes" id="UP001430848">
    <property type="component" value="Unassembled WGS sequence"/>
</dbReference>
<dbReference type="PROSITE" id="PS51910">
    <property type="entry name" value="GH18_2"/>
    <property type="match status" value="1"/>
</dbReference>
<feature type="disulfide bond" evidence="4">
    <location>
        <begin position="84"/>
        <end position="98"/>
    </location>
</feature>
<dbReference type="PANTHER" id="PTHR11177:SF389">
    <property type="entry name" value="CHITINASE"/>
    <property type="match status" value="1"/>
</dbReference>
<dbReference type="Gene3D" id="3.20.20.80">
    <property type="entry name" value="Glycosidases"/>
    <property type="match status" value="1"/>
</dbReference>
<evidence type="ECO:0000256" key="5">
    <source>
        <dbReference type="SAM" id="SignalP"/>
    </source>
</evidence>
<evidence type="ECO:0000256" key="3">
    <source>
        <dbReference type="ARBA" id="ARBA00022669"/>
    </source>
</evidence>
<proteinExistence type="inferred from homology"/>
<keyword evidence="4" id="KW-1015">Disulfide bond</keyword>
<dbReference type="InterPro" id="IPR018371">
    <property type="entry name" value="Chitin-binding_1_CS"/>
</dbReference>
<dbReference type="SUPFAM" id="SSF54556">
    <property type="entry name" value="Chitinase insertion domain"/>
    <property type="match status" value="1"/>
</dbReference>
<comment type="caution">
    <text evidence="4">Lacks conserved residue(s) required for the propagation of feature annotation.</text>
</comment>
<reference evidence="8 9" key="1">
    <citation type="submission" date="2024-02" db="EMBL/GenBank/DDBJ databases">
        <title>De novo assembly and annotation of 12 fungi associated with fruit tree decline syndrome in Ontario, Canada.</title>
        <authorList>
            <person name="Sulman M."/>
            <person name="Ellouze W."/>
            <person name="Ilyukhin E."/>
        </authorList>
    </citation>
    <scope>NUCLEOTIDE SEQUENCE [LARGE SCALE GENOMIC DNA]</scope>
    <source>
        <strain evidence="8 9">M169</strain>
    </source>
</reference>
<evidence type="ECO:0000256" key="1">
    <source>
        <dbReference type="ARBA" id="ARBA00008682"/>
    </source>
</evidence>
<evidence type="ECO:0000256" key="2">
    <source>
        <dbReference type="ARBA" id="ARBA00012729"/>
    </source>
</evidence>
<dbReference type="PANTHER" id="PTHR11177">
    <property type="entry name" value="CHITINASE"/>
    <property type="match status" value="1"/>
</dbReference>
<feature type="domain" description="Chitin-binding type-1" evidence="6">
    <location>
        <begin position="61"/>
        <end position="116"/>
    </location>
</feature>